<evidence type="ECO:0000256" key="11">
    <source>
        <dbReference type="ARBA" id="ARBA00022857"/>
    </source>
</evidence>
<keyword evidence="14" id="KW-0443">Lipid metabolism</keyword>
<evidence type="ECO:0000256" key="32">
    <source>
        <dbReference type="ARBA" id="ARBA00049070"/>
    </source>
</evidence>
<evidence type="ECO:0000256" key="24">
    <source>
        <dbReference type="ARBA" id="ARBA00047878"/>
    </source>
</evidence>
<evidence type="ECO:0000256" key="10">
    <source>
        <dbReference type="ARBA" id="ARBA00022832"/>
    </source>
</evidence>
<reference evidence="36" key="1">
    <citation type="submission" date="2022-03" db="EMBL/GenBank/DDBJ databases">
        <authorList>
            <person name="Martin C."/>
        </authorList>
    </citation>
    <scope>NUCLEOTIDE SEQUENCE</scope>
</reference>
<dbReference type="AlphaFoldDB" id="A0A8S4NUP8"/>
<comment type="caution">
    <text evidence="36">The sequence shown here is derived from an EMBL/GenBank/DDBJ whole genome shotgun (WGS) entry which is preliminary data.</text>
</comment>
<evidence type="ECO:0000256" key="28">
    <source>
        <dbReference type="ARBA" id="ARBA00048387"/>
    </source>
</evidence>
<evidence type="ECO:0000256" key="18">
    <source>
        <dbReference type="ARBA" id="ARBA00032297"/>
    </source>
</evidence>
<keyword evidence="37" id="KW-1185">Reference proteome</keyword>
<comment type="catalytic activity">
    <reaction evidence="32">
        <text>13,14-dihydro-15-oxo-prostaglandin E1 + NADP(+) = 15-oxoprostaglandin E1 + NADPH + H(+)</text>
        <dbReference type="Rhea" id="RHEA:50584"/>
        <dbReference type="ChEBI" id="CHEBI:15378"/>
        <dbReference type="ChEBI" id="CHEBI:57401"/>
        <dbReference type="ChEBI" id="CHEBI:57783"/>
        <dbReference type="ChEBI" id="CHEBI:58349"/>
        <dbReference type="ChEBI" id="CHEBI:133408"/>
    </reaction>
    <physiologicalReaction direction="right-to-left" evidence="32">
        <dbReference type="Rhea" id="RHEA:50586"/>
    </physiologicalReaction>
</comment>
<dbReference type="Gene3D" id="3.40.50.720">
    <property type="entry name" value="NAD(P)-binding Rossmann-like Domain"/>
    <property type="match status" value="1"/>
</dbReference>
<dbReference type="GO" id="GO:0032440">
    <property type="term" value="F:2-alkenal reductase [NAD(P)H] activity"/>
    <property type="evidence" value="ECO:0007669"/>
    <property type="project" value="UniProtKB-EC"/>
</dbReference>
<evidence type="ECO:0000256" key="15">
    <source>
        <dbReference type="ARBA" id="ARBA00023278"/>
    </source>
</evidence>
<dbReference type="InterPro" id="IPR011032">
    <property type="entry name" value="GroES-like_sf"/>
</dbReference>
<evidence type="ECO:0000256" key="3">
    <source>
        <dbReference type="ARBA" id="ARBA00011852"/>
    </source>
</evidence>
<comment type="catalytic activity">
    <reaction evidence="31">
        <text>(5S,12S)-dihydroxy-(6E,10E,12E,14Z)-eicosatetraenoate + NADP(+) = 12-oxo-(5S)-hydroxy-(6E,8E,10E,14Z)-eicosatetraenoate + NADPH + H(+)</text>
        <dbReference type="Rhea" id="RHEA:51212"/>
        <dbReference type="ChEBI" id="CHEBI:15378"/>
        <dbReference type="ChEBI" id="CHEBI:57783"/>
        <dbReference type="ChEBI" id="CHEBI:58349"/>
        <dbReference type="ChEBI" id="CHEBI:133974"/>
        <dbReference type="ChEBI" id="CHEBI:133975"/>
    </reaction>
    <physiologicalReaction direction="left-to-right" evidence="31">
        <dbReference type="Rhea" id="RHEA:51213"/>
    </physiologicalReaction>
</comment>
<comment type="catalytic activity">
    <reaction evidence="29">
        <text>20-hydroxy-leukotriene B4 + NADP(+) = 12-oxo-20-hydroxy-leukotriene B4 + NADPH + H(+)</text>
        <dbReference type="Rhea" id="RHEA:51208"/>
        <dbReference type="ChEBI" id="CHEBI:15378"/>
        <dbReference type="ChEBI" id="CHEBI:57460"/>
        <dbReference type="ChEBI" id="CHEBI:57783"/>
        <dbReference type="ChEBI" id="CHEBI:58349"/>
        <dbReference type="ChEBI" id="CHEBI:133346"/>
    </reaction>
    <physiologicalReaction direction="left-to-right" evidence="29">
        <dbReference type="Rhea" id="RHEA:51209"/>
    </physiologicalReaction>
</comment>
<keyword evidence="10" id="KW-0276">Fatty acid metabolism</keyword>
<comment type="catalytic activity">
    <reaction evidence="28">
        <text>4-hydroxynonanal + NADP(+) = (E)-4-hydroxynon-2-enal + NADPH + H(+)</text>
        <dbReference type="Rhea" id="RHEA:64736"/>
        <dbReference type="ChEBI" id="CHEBI:15378"/>
        <dbReference type="ChEBI" id="CHEBI:57783"/>
        <dbReference type="ChEBI" id="CHEBI:58349"/>
        <dbReference type="ChEBI" id="CHEBI:58968"/>
        <dbReference type="ChEBI" id="CHEBI:156112"/>
    </reaction>
    <physiologicalReaction direction="right-to-left" evidence="28">
        <dbReference type="Rhea" id="RHEA:64738"/>
    </physiologicalReaction>
</comment>
<evidence type="ECO:0000256" key="23">
    <source>
        <dbReference type="ARBA" id="ARBA00047871"/>
    </source>
</evidence>
<comment type="catalytic activity">
    <reaction evidence="33">
        <text>an n-alkanal + NADP(+) = an alk-2-enal + NADPH + H(+)</text>
        <dbReference type="Rhea" id="RHEA:13737"/>
        <dbReference type="ChEBI" id="CHEBI:12834"/>
        <dbReference type="ChEBI" id="CHEBI:13757"/>
        <dbReference type="ChEBI" id="CHEBI:15378"/>
        <dbReference type="ChEBI" id="CHEBI:57783"/>
        <dbReference type="ChEBI" id="CHEBI:58349"/>
        <dbReference type="EC" id="1.3.1.74"/>
    </reaction>
    <physiologicalReaction direction="right-to-left" evidence="33">
        <dbReference type="Rhea" id="RHEA:13739"/>
    </physiologicalReaction>
</comment>
<protein>
    <recommendedName>
        <fullName evidence="6">Prostaglandin reductase 1</fullName>
        <ecNumber evidence="4">1.3.1.48</ecNumber>
        <ecNumber evidence="5">1.3.1.74</ecNumber>
    </recommendedName>
    <alternativeName>
        <fullName evidence="19">15-oxoprostaglandin 13-reductase</fullName>
    </alternativeName>
    <alternativeName>
        <fullName evidence="17">Dithiolethione-inducible gene 1 protein</fullName>
    </alternativeName>
    <alternativeName>
        <fullName evidence="16">Leukotriene B4 12-hydroxydehydrogenase</fullName>
    </alternativeName>
    <alternativeName>
        <fullName evidence="18">NAD(P)H-dependent alkenal/one oxidoreductase</fullName>
    </alternativeName>
</protein>
<evidence type="ECO:0000256" key="19">
    <source>
        <dbReference type="ARBA" id="ARBA00033119"/>
    </source>
</evidence>
<dbReference type="EMBL" id="CAIIXF020000006">
    <property type="protein sequence ID" value="CAH1785549.1"/>
    <property type="molecule type" value="Genomic_DNA"/>
</dbReference>
<evidence type="ECO:0000256" key="16">
    <source>
        <dbReference type="ARBA" id="ARBA00031851"/>
    </source>
</evidence>
<keyword evidence="11" id="KW-0521">NADP</keyword>
<comment type="catalytic activity">
    <reaction evidence="30">
        <text>6-trans-leukotriene B4 + NADP(+) = 12-oxo-(5S)-hydroxy-(6E,8E,10E,14Z)-eicosatetraenoate + NADPH + H(+)</text>
        <dbReference type="Rhea" id="RHEA:51204"/>
        <dbReference type="ChEBI" id="CHEBI:15378"/>
        <dbReference type="ChEBI" id="CHEBI:57783"/>
        <dbReference type="ChEBI" id="CHEBI:58349"/>
        <dbReference type="ChEBI" id="CHEBI:90723"/>
        <dbReference type="ChEBI" id="CHEBI:133974"/>
    </reaction>
    <physiologicalReaction direction="left-to-right" evidence="30">
        <dbReference type="Rhea" id="RHEA:51205"/>
    </physiologicalReaction>
</comment>
<keyword evidence="13" id="KW-0560">Oxidoreductase</keyword>
<dbReference type="SMART" id="SM00829">
    <property type="entry name" value="PKS_ER"/>
    <property type="match status" value="1"/>
</dbReference>
<dbReference type="InterPro" id="IPR020843">
    <property type="entry name" value="ER"/>
</dbReference>
<evidence type="ECO:0000256" key="34">
    <source>
        <dbReference type="ARBA" id="ARBA00049368"/>
    </source>
</evidence>
<evidence type="ECO:0000256" key="31">
    <source>
        <dbReference type="ARBA" id="ARBA00049068"/>
    </source>
</evidence>
<dbReference type="Pfam" id="PF00107">
    <property type="entry name" value="ADH_zinc_N"/>
    <property type="match status" value="1"/>
</dbReference>
<dbReference type="GO" id="GO:0047522">
    <property type="term" value="F:15-oxoprostaglandin 13-reductase [NAD(P)+] activity"/>
    <property type="evidence" value="ECO:0007669"/>
    <property type="project" value="UniProtKB-EC"/>
</dbReference>
<evidence type="ECO:0000313" key="37">
    <source>
        <dbReference type="Proteomes" id="UP000749559"/>
    </source>
</evidence>
<evidence type="ECO:0000256" key="17">
    <source>
        <dbReference type="ARBA" id="ARBA00032255"/>
    </source>
</evidence>
<evidence type="ECO:0000256" key="9">
    <source>
        <dbReference type="ARBA" id="ARBA00022553"/>
    </source>
</evidence>
<dbReference type="GO" id="GO:0005737">
    <property type="term" value="C:cytoplasm"/>
    <property type="evidence" value="ECO:0007669"/>
    <property type="project" value="UniProtKB-SubCell"/>
</dbReference>
<dbReference type="SUPFAM" id="SSF51735">
    <property type="entry name" value="NAD(P)-binding Rossmann-fold domains"/>
    <property type="match status" value="1"/>
</dbReference>
<evidence type="ECO:0000256" key="7">
    <source>
        <dbReference type="ARBA" id="ARBA00022490"/>
    </source>
</evidence>
<dbReference type="GO" id="GO:0006693">
    <property type="term" value="P:prostaglandin metabolic process"/>
    <property type="evidence" value="ECO:0007669"/>
    <property type="project" value="UniProtKB-KW"/>
</dbReference>
<dbReference type="FunFam" id="3.40.50.720:FF:000121">
    <property type="entry name" value="Prostaglandin reductase 2"/>
    <property type="match status" value="1"/>
</dbReference>
<dbReference type="Proteomes" id="UP000749559">
    <property type="component" value="Unassembled WGS sequence"/>
</dbReference>
<evidence type="ECO:0000256" key="33">
    <source>
        <dbReference type="ARBA" id="ARBA00049179"/>
    </source>
</evidence>
<comment type="catalytic activity">
    <reaction evidence="20">
        <text>octanal + NADP(+) = (2E)-octenal + NADPH + H(+)</text>
        <dbReference type="Rhea" id="RHEA:50780"/>
        <dbReference type="ChEBI" id="CHEBI:15378"/>
        <dbReference type="ChEBI" id="CHEBI:17935"/>
        <dbReference type="ChEBI" id="CHEBI:57783"/>
        <dbReference type="ChEBI" id="CHEBI:58349"/>
        <dbReference type="ChEBI" id="CHEBI:61748"/>
    </reaction>
    <physiologicalReaction direction="right-to-left" evidence="20">
        <dbReference type="Rhea" id="RHEA:50782"/>
    </physiologicalReaction>
</comment>
<comment type="catalytic activity">
    <reaction evidence="21">
        <text>decanal + NADP(+) = (2E)-decenal + NADPH + H(+)</text>
        <dbReference type="Rhea" id="RHEA:50612"/>
        <dbReference type="ChEBI" id="CHEBI:15378"/>
        <dbReference type="ChEBI" id="CHEBI:31457"/>
        <dbReference type="ChEBI" id="CHEBI:57783"/>
        <dbReference type="ChEBI" id="CHEBI:58349"/>
        <dbReference type="ChEBI" id="CHEBI:133455"/>
    </reaction>
    <physiologicalReaction direction="right-to-left" evidence="21">
        <dbReference type="Rhea" id="RHEA:50614"/>
    </physiologicalReaction>
</comment>
<evidence type="ECO:0000256" key="20">
    <source>
        <dbReference type="ARBA" id="ARBA00047461"/>
    </source>
</evidence>
<evidence type="ECO:0000256" key="21">
    <source>
        <dbReference type="ARBA" id="ARBA00047617"/>
    </source>
</evidence>
<keyword evidence="9" id="KW-0597">Phosphoprotein</keyword>
<comment type="catalytic activity">
    <reaction evidence="34">
        <text>hexanal + NADP(+) = (E)-hex-2-enal + NADPH + H(+)</text>
        <dbReference type="Rhea" id="RHEA:50776"/>
        <dbReference type="ChEBI" id="CHEBI:15378"/>
        <dbReference type="ChEBI" id="CHEBI:28913"/>
        <dbReference type="ChEBI" id="CHEBI:57783"/>
        <dbReference type="ChEBI" id="CHEBI:58349"/>
        <dbReference type="ChEBI" id="CHEBI:88528"/>
    </reaction>
    <physiologicalReaction direction="right-to-left" evidence="34">
        <dbReference type="Rhea" id="RHEA:50778"/>
    </physiologicalReaction>
</comment>
<comment type="catalytic activity">
    <reaction evidence="25">
        <text>dodecanal + NADP(+) = (2E)-dodecenal + NADPH + H(+)</text>
        <dbReference type="Rhea" id="RHEA:50784"/>
        <dbReference type="ChEBI" id="CHEBI:15378"/>
        <dbReference type="ChEBI" id="CHEBI:27836"/>
        <dbReference type="ChEBI" id="CHEBI:57783"/>
        <dbReference type="ChEBI" id="CHEBI:58349"/>
        <dbReference type="ChEBI" id="CHEBI:133741"/>
    </reaction>
    <physiologicalReaction direction="right-to-left" evidence="25">
        <dbReference type="Rhea" id="RHEA:50786"/>
    </physiologicalReaction>
</comment>
<organism evidence="36 37">
    <name type="scientific">Owenia fusiformis</name>
    <name type="common">Polychaete worm</name>
    <dbReference type="NCBI Taxonomy" id="6347"/>
    <lineage>
        <taxon>Eukaryota</taxon>
        <taxon>Metazoa</taxon>
        <taxon>Spiralia</taxon>
        <taxon>Lophotrochozoa</taxon>
        <taxon>Annelida</taxon>
        <taxon>Polychaeta</taxon>
        <taxon>Sedentaria</taxon>
        <taxon>Canalipalpata</taxon>
        <taxon>Sabellida</taxon>
        <taxon>Oweniida</taxon>
        <taxon>Oweniidae</taxon>
        <taxon>Owenia</taxon>
    </lineage>
</organism>
<comment type="catalytic activity">
    <reaction evidence="24">
        <text>13,14-dihydro-15-oxo-prostaglandin F1alpha + NADP(+) = 15-oxoprostaglandin F1alpha + NADPH + H(+)</text>
        <dbReference type="Rhea" id="RHEA:50592"/>
        <dbReference type="ChEBI" id="CHEBI:15378"/>
        <dbReference type="ChEBI" id="CHEBI:57783"/>
        <dbReference type="ChEBI" id="CHEBI:58349"/>
        <dbReference type="ChEBI" id="CHEBI:79072"/>
        <dbReference type="ChEBI" id="CHEBI:133411"/>
    </reaction>
    <physiologicalReaction direction="right-to-left" evidence="24">
        <dbReference type="Rhea" id="RHEA:50594"/>
    </physiologicalReaction>
</comment>
<evidence type="ECO:0000256" key="8">
    <source>
        <dbReference type="ARBA" id="ARBA00022501"/>
    </source>
</evidence>
<keyword evidence="15" id="KW-0379">Hydroxylation</keyword>
<dbReference type="Pfam" id="PF16884">
    <property type="entry name" value="ADH_N_2"/>
    <property type="match status" value="1"/>
</dbReference>
<accession>A0A8S4NUP8</accession>
<evidence type="ECO:0000259" key="35">
    <source>
        <dbReference type="SMART" id="SM00829"/>
    </source>
</evidence>
<dbReference type="SUPFAM" id="SSF50129">
    <property type="entry name" value="GroES-like"/>
    <property type="match status" value="2"/>
</dbReference>
<comment type="similarity">
    <text evidence="2">Belongs to the NADP-dependent oxidoreductase L4BD family.</text>
</comment>
<comment type="subunit">
    <text evidence="3">Monomer or homodimer.</text>
</comment>
<evidence type="ECO:0000256" key="22">
    <source>
        <dbReference type="ARBA" id="ARBA00047742"/>
    </source>
</evidence>
<evidence type="ECO:0000256" key="25">
    <source>
        <dbReference type="ARBA" id="ARBA00047903"/>
    </source>
</evidence>
<comment type="catalytic activity">
    <reaction evidence="26">
        <text>nonan-2-one + NADP(+) = (3E)-nonen-2-one + NADPH + H(+)</text>
        <dbReference type="Rhea" id="RHEA:50616"/>
        <dbReference type="ChEBI" id="CHEBI:15378"/>
        <dbReference type="ChEBI" id="CHEBI:57783"/>
        <dbReference type="ChEBI" id="CHEBI:58349"/>
        <dbReference type="ChEBI" id="CHEBI:77927"/>
        <dbReference type="ChEBI" id="CHEBI:133457"/>
    </reaction>
    <physiologicalReaction direction="right-to-left" evidence="26">
        <dbReference type="Rhea" id="RHEA:50618"/>
    </physiologicalReaction>
</comment>
<evidence type="ECO:0000256" key="4">
    <source>
        <dbReference type="ARBA" id="ARBA00011981"/>
    </source>
</evidence>
<evidence type="ECO:0000256" key="14">
    <source>
        <dbReference type="ARBA" id="ARBA00023098"/>
    </source>
</evidence>
<gene>
    <name evidence="36" type="ORF">OFUS_LOCUS11589</name>
</gene>
<keyword evidence="7" id="KW-0963">Cytoplasm</keyword>
<dbReference type="PANTHER" id="PTHR43205:SF7">
    <property type="entry name" value="PROSTAGLANDIN REDUCTASE 1"/>
    <property type="match status" value="1"/>
</dbReference>
<evidence type="ECO:0000256" key="12">
    <source>
        <dbReference type="ARBA" id="ARBA00022990"/>
    </source>
</evidence>
<dbReference type="InterPro" id="IPR045010">
    <property type="entry name" value="MDR_fam"/>
</dbReference>
<evidence type="ECO:0000256" key="5">
    <source>
        <dbReference type="ARBA" id="ARBA00012410"/>
    </source>
</evidence>
<evidence type="ECO:0000256" key="30">
    <source>
        <dbReference type="ARBA" id="ARBA00048953"/>
    </source>
</evidence>
<keyword evidence="8" id="KW-0644">Prostaglandin metabolism</keyword>
<dbReference type="EC" id="1.3.1.74" evidence="5"/>
<comment type="catalytic activity">
    <reaction evidence="23">
        <text>leukotriene B4 + NADP(+) = 12-oxo-leukotriene B4 + NADPH + H(+)</text>
        <dbReference type="Rhea" id="RHEA:50608"/>
        <dbReference type="ChEBI" id="CHEBI:15378"/>
        <dbReference type="ChEBI" id="CHEBI:57461"/>
        <dbReference type="ChEBI" id="CHEBI:57783"/>
        <dbReference type="ChEBI" id="CHEBI:58349"/>
        <dbReference type="ChEBI" id="CHEBI:133309"/>
    </reaction>
    <physiologicalReaction direction="left-to-right" evidence="23">
        <dbReference type="Rhea" id="RHEA:50609"/>
    </physiologicalReaction>
</comment>
<name>A0A8S4NUP8_OWEFU</name>
<evidence type="ECO:0000313" key="36">
    <source>
        <dbReference type="EMBL" id="CAH1785549.1"/>
    </source>
</evidence>
<evidence type="ECO:0000256" key="27">
    <source>
        <dbReference type="ARBA" id="ARBA00048290"/>
    </source>
</evidence>
<dbReference type="EC" id="1.3.1.48" evidence="4"/>
<evidence type="ECO:0000256" key="6">
    <source>
        <dbReference type="ARBA" id="ARBA00020651"/>
    </source>
</evidence>
<evidence type="ECO:0000256" key="26">
    <source>
        <dbReference type="ARBA" id="ARBA00048066"/>
    </source>
</evidence>
<keyword evidence="12" id="KW-0007">Acetylation</keyword>
<dbReference type="InterPro" id="IPR041694">
    <property type="entry name" value="ADH_N_2"/>
</dbReference>
<dbReference type="InterPro" id="IPR013149">
    <property type="entry name" value="ADH-like_C"/>
</dbReference>
<dbReference type="OrthoDB" id="809632at2759"/>
<comment type="catalytic activity">
    <reaction evidence="27">
        <text>13,14-dihydro-15-oxo-PGF2alpha + NADP(+) = 15-oxoprostaglandin F2alpha + NADPH + H(+)</text>
        <dbReference type="Rhea" id="RHEA:50588"/>
        <dbReference type="ChEBI" id="CHEBI:15378"/>
        <dbReference type="ChEBI" id="CHEBI:57783"/>
        <dbReference type="ChEBI" id="CHEBI:58349"/>
        <dbReference type="ChEBI" id="CHEBI:133374"/>
        <dbReference type="ChEBI" id="CHEBI:133409"/>
    </reaction>
    <physiologicalReaction direction="right-to-left" evidence="27">
        <dbReference type="Rhea" id="RHEA:50590"/>
    </physiologicalReaction>
</comment>
<evidence type="ECO:0000256" key="29">
    <source>
        <dbReference type="ARBA" id="ARBA00048591"/>
    </source>
</evidence>
<comment type="catalytic activity">
    <reaction evidence="22">
        <text>pentan-2-one + NADP(+) = (E)-pent-3-en-2-one + NADPH + H(+)</text>
        <dbReference type="Rhea" id="RHEA:50788"/>
        <dbReference type="ChEBI" id="CHEBI:15378"/>
        <dbReference type="ChEBI" id="CHEBI:16472"/>
        <dbReference type="ChEBI" id="CHEBI:57783"/>
        <dbReference type="ChEBI" id="CHEBI:58349"/>
        <dbReference type="ChEBI" id="CHEBI:145276"/>
    </reaction>
    <physiologicalReaction direction="right-to-left" evidence="22">
        <dbReference type="Rhea" id="RHEA:50790"/>
    </physiologicalReaction>
</comment>
<evidence type="ECO:0000256" key="2">
    <source>
        <dbReference type="ARBA" id="ARBA00010460"/>
    </source>
</evidence>
<dbReference type="CDD" id="cd08294">
    <property type="entry name" value="leukotriene_B4_DH_like"/>
    <property type="match status" value="1"/>
</dbReference>
<evidence type="ECO:0000256" key="13">
    <source>
        <dbReference type="ARBA" id="ARBA00023002"/>
    </source>
</evidence>
<proteinExistence type="inferred from homology"/>
<evidence type="ECO:0000256" key="1">
    <source>
        <dbReference type="ARBA" id="ARBA00004496"/>
    </source>
</evidence>
<dbReference type="Gene3D" id="3.90.180.10">
    <property type="entry name" value="Medium-chain alcohol dehydrogenases, catalytic domain"/>
    <property type="match status" value="1"/>
</dbReference>
<feature type="domain" description="Enoyl reductase (ER)" evidence="35">
    <location>
        <begin position="15"/>
        <end position="325"/>
    </location>
</feature>
<comment type="subcellular location">
    <subcellularLocation>
        <location evidence="1">Cytoplasm</location>
    </subcellularLocation>
</comment>
<sequence>MVKAKKFILKEPFDGFPKRSDFELQEEDLPALQDGEYLAEALFLSVDPYMREYMARFPPRSIMVGIQVAKVLESRNKDYTPGELVVLQSGWRTHTISDGKKNDDYKLPPMGDLSPSLGCGSVGMPGMTAYFGFLELCQPKAGETVVVSGAAGAVGSLVGQIAKLKKCKVIGYAGTDAKCEWLKELGFDHAFNYKTTDIAQSLKEAAPEGVDCYFDNVGGMTAVTVMSHMNLFGRIANCGDISSYNDTEVATGPYIFGLMVSKQLRSEGFIVHRWRDSWPKGLMQMIEWIKEGKVKVREHVTQGFEKMPEAFMGMLRGENTGKAVVAAESSYEKYTKLGQTMS</sequence>
<dbReference type="PANTHER" id="PTHR43205">
    <property type="entry name" value="PROSTAGLANDIN REDUCTASE"/>
    <property type="match status" value="1"/>
</dbReference>
<dbReference type="InterPro" id="IPR014190">
    <property type="entry name" value="PTGR1"/>
</dbReference>
<dbReference type="InterPro" id="IPR036291">
    <property type="entry name" value="NAD(P)-bd_dom_sf"/>
</dbReference>